<dbReference type="Proteomes" id="UP001198242">
    <property type="component" value="Unassembled WGS sequence"/>
</dbReference>
<organism evidence="1 2">
    <name type="scientific">Hominilimicola fabiformis</name>
    <dbReference type="NCBI Taxonomy" id="2885356"/>
    <lineage>
        <taxon>Bacteria</taxon>
        <taxon>Bacillati</taxon>
        <taxon>Bacillota</taxon>
        <taxon>Clostridia</taxon>
        <taxon>Eubacteriales</taxon>
        <taxon>Oscillospiraceae</taxon>
        <taxon>Hominilimicola</taxon>
    </lineage>
</organism>
<dbReference type="RefSeq" id="WP_117968743.1">
    <property type="nucleotide sequence ID" value="NZ_JAJEQM010000025.1"/>
</dbReference>
<keyword evidence="2" id="KW-1185">Reference proteome</keyword>
<proteinExistence type="predicted"/>
<evidence type="ECO:0000313" key="1">
    <source>
        <dbReference type="EMBL" id="MCC2211764.1"/>
    </source>
</evidence>
<evidence type="ECO:0000313" key="2">
    <source>
        <dbReference type="Proteomes" id="UP001198242"/>
    </source>
</evidence>
<protein>
    <submittedName>
        <fullName evidence="1">Uncharacterized protein</fullName>
    </submittedName>
</protein>
<comment type="caution">
    <text evidence="1">The sequence shown here is derived from an EMBL/GenBank/DDBJ whole genome shotgun (WGS) entry which is preliminary data.</text>
</comment>
<accession>A0AAE3JAE7</accession>
<dbReference type="AlphaFoldDB" id="A0AAE3JAE7"/>
<gene>
    <name evidence="1" type="ORF">LKE05_13330</name>
</gene>
<dbReference type="EMBL" id="JAJEQM010000025">
    <property type="protein sequence ID" value="MCC2211764.1"/>
    <property type="molecule type" value="Genomic_DNA"/>
</dbReference>
<name>A0AAE3JAE7_9FIRM</name>
<sequence length="69" mass="7916">MKIRCLDKKDCFANADGYCICLTNNDFGGRRCSFYKTKTKAATERKKVEKQLKRKGKTGLIDMYNGRGQ</sequence>
<reference evidence="1 2" key="1">
    <citation type="submission" date="2021-10" db="EMBL/GenBank/DDBJ databases">
        <title>Anaerobic single-cell dispensing facilitates the cultivation of human gut bacteria.</title>
        <authorList>
            <person name="Afrizal A."/>
        </authorList>
    </citation>
    <scope>NUCLEOTIDE SEQUENCE [LARGE SCALE GENOMIC DNA]</scope>
    <source>
        <strain evidence="1 2">CLA-AA-H232</strain>
    </source>
</reference>